<comment type="subcellular location">
    <subcellularLocation>
        <location evidence="6">Cytoplasm</location>
    </subcellularLocation>
</comment>
<dbReference type="InterPro" id="IPR037004">
    <property type="entry name" value="Exonuc_VII_ssu_sf"/>
</dbReference>
<accession>A0A2M7H391</accession>
<comment type="subunit">
    <text evidence="6">Heterooligomer composed of large and small subunits.</text>
</comment>
<dbReference type="PANTHER" id="PTHR34137">
    <property type="entry name" value="EXODEOXYRIBONUCLEASE 7 SMALL SUBUNIT"/>
    <property type="match status" value="1"/>
</dbReference>
<keyword evidence="2 6" id="KW-0963">Cytoplasm</keyword>
<dbReference type="Pfam" id="PF02609">
    <property type="entry name" value="Exonuc_VII_S"/>
    <property type="match status" value="1"/>
</dbReference>
<comment type="caution">
    <text evidence="8">The sequence shown here is derived from an EMBL/GenBank/DDBJ whole genome shotgun (WGS) entry which is preliminary data.</text>
</comment>
<keyword evidence="3 6" id="KW-0540">Nuclease</keyword>
<proteinExistence type="inferred from homology"/>
<sequence>MSAKKAIPTVSKKAGSKAVAAQSFAKQFTELEEIVASFDEEEVSLDEGLKRFERGLQLAEELKKTLETVENTIDSLKERYRTED</sequence>
<evidence type="ECO:0000313" key="9">
    <source>
        <dbReference type="Proteomes" id="UP000230292"/>
    </source>
</evidence>
<dbReference type="Proteomes" id="UP000230292">
    <property type="component" value="Unassembled WGS sequence"/>
</dbReference>
<feature type="coiled-coil region" evidence="7">
    <location>
        <begin position="49"/>
        <end position="79"/>
    </location>
</feature>
<organism evidence="8 9">
    <name type="scientific">Candidatus Kerfeldbacteria bacterium CG15_BIG_FIL_POST_REV_8_21_14_020_45_12</name>
    <dbReference type="NCBI Taxonomy" id="2014247"/>
    <lineage>
        <taxon>Bacteria</taxon>
        <taxon>Candidatus Kerfeldiibacteriota</taxon>
    </lineage>
</organism>
<dbReference type="PANTHER" id="PTHR34137:SF1">
    <property type="entry name" value="EXODEOXYRIBONUCLEASE 7 SMALL SUBUNIT"/>
    <property type="match status" value="1"/>
</dbReference>
<dbReference type="EC" id="3.1.11.6" evidence="6"/>
<dbReference type="NCBIfam" id="TIGR01280">
    <property type="entry name" value="xseB"/>
    <property type="match status" value="1"/>
</dbReference>
<evidence type="ECO:0000256" key="3">
    <source>
        <dbReference type="ARBA" id="ARBA00022722"/>
    </source>
</evidence>
<dbReference type="GO" id="GO:0005829">
    <property type="term" value="C:cytosol"/>
    <property type="evidence" value="ECO:0007669"/>
    <property type="project" value="TreeGrafter"/>
</dbReference>
<comment type="function">
    <text evidence="6">Bidirectionally degrades single-stranded DNA into large acid-insoluble oligonucleotides, which are then degraded further into small acid-soluble oligonucleotides.</text>
</comment>
<evidence type="ECO:0000256" key="6">
    <source>
        <dbReference type="HAMAP-Rule" id="MF_00337"/>
    </source>
</evidence>
<evidence type="ECO:0000256" key="5">
    <source>
        <dbReference type="ARBA" id="ARBA00022839"/>
    </source>
</evidence>
<keyword evidence="4 6" id="KW-0378">Hydrolase</keyword>
<comment type="similarity">
    <text evidence="1 6">Belongs to the XseB family.</text>
</comment>
<dbReference type="AlphaFoldDB" id="A0A2M7H391"/>
<gene>
    <name evidence="6 8" type="primary">xseB</name>
    <name evidence="8" type="ORF">COW24_04010</name>
</gene>
<evidence type="ECO:0000256" key="1">
    <source>
        <dbReference type="ARBA" id="ARBA00009998"/>
    </source>
</evidence>
<dbReference type="GO" id="GO:0009318">
    <property type="term" value="C:exodeoxyribonuclease VII complex"/>
    <property type="evidence" value="ECO:0007669"/>
    <property type="project" value="UniProtKB-UniRule"/>
</dbReference>
<protein>
    <recommendedName>
        <fullName evidence="6">Exodeoxyribonuclease 7 small subunit</fullName>
        <ecNumber evidence="6">3.1.11.6</ecNumber>
    </recommendedName>
    <alternativeName>
        <fullName evidence="6">Exodeoxyribonuclease VII small subunit</fullName>
        <shortName evidence="6">Exonuclease VII small subunit</shortName>
    </alternativeName>
</protein>
<dbReference type="SUPFAM" id="SSF116842">
    <property type="entry name" value="XseB-like"/>
    <property type="match status" value="1"/>
</dbReference>
<dbReference type="InterPro" id="IPR003761">
    <property type="entry name" value="Exonuc_VII_S"/>
</dbReference>
<evidence type="ECO:0000256" key="4">
    <source>
        <dbReference type="ARBA" id="ARBA00022801"/>
    </source>
</evidence>
<reference evidence="8 9" key="1">
    <citation type="submission" date="2017-09" db="EMBL/GenBank/DDBJ databases">
        <title>Depth-based differentiation of microbial function through sediment-hosted aquifers and enrichment of novel symbionts in the deep terrestrial subsurface.</title>
        <authorList>
            <person name="Probst A.J."/>
            <person name="Ladd B."/>
            <person name="Jarett J.K."/>
            <person name="Geller-Mcgrath D.E."/>
            <person name="Sieber C.M."/>
            <person name="Emerson J.B."/>
            <person name="Anantharaman K."/>
            <person name="Thomas B.C."/>
            <person name="Malmstrom R."/>
            <person name="Stieglmeier M."/>
            <person name="Klingl A."/>
            <person name="Woyke T."/>
            <person name="Ryan C.M."/>
            <person name="Banfield J.F."/>
        </authorList>
    </citation>
    <scope>NUCLEOTIDE SEQUENCE [LARGE SCALE GENOMIC DNA]</scope>
    <source>
        <strain evidence="8">CG15_BIG_FIL_POST_REV_8_21_14_020_45_12</strain>
    </source>
</reference>
<dbReference type="EMBL" id="PFGC01000042">
    <property type="protein sequence ID" value="PIW36700.1"/>
    <property type="molecule type" value="Genomic_DNA"/>
</dbReference>
<evidence type="ECO:0000256" key="2">
    <source>
        <dbReference type="ARBA" id="ARBA00022490"/>
    </source>
</evidence>
<name>A0A2M7H391_9BACT</name>
<evidence type="ECO:0000256" key="7">
    <source>
        <dbReference type="SAM" id="Coils"/>
    </source>
</evidence>
<keyword evidence="5 6" id="KW-0269">Exonuclease</keyword>
<keyword evidence="7" id="KW-0175">Coiled coil</keyword>
<dbReference type="GO" id="GO:0008855">
    <property type="term" value="F:exodeoxyribonuclease VII activity"/>
    <property type="evidence" value="ECO:0007669"/>
    <property type="project" value="UniProtKB-UniRule"/>
</dbReference>
<evidence type="ECO:0000313" key="8">
    <source>
        <dbReference type="EMBL" id="PIW36700.1"/>
    </source>
</evidence>
<comment type="catalytic activity">
    <reaction evidence="6">
        <text>Exonucleolytic cleavage in either 5'- to 3'- or 3'- to 5'-direction to yield nucleoside 5'-phosphates.</text>
        <dbReference type="EC" id="3.1.11.6"/>
    </reaction>
</comment>
<dbReference type="GO" id="GO:0006308">
    <property type="term" value="P:DNA catabolic process"/>
    <property type="evidence" value="ECO:0007669"/>
    <property type="project" value="UniProtKB-UniRule"/>
</dbReference>
<dbReference type="Gene3D" id="1.10.287.1040">
    <property type="entry name" value="Exonuclease VII, small subunit"/>
    <property type="match status" value="1"/>
</dbReference>
<dbReference type="HAMAP" id="MF_00337">
    <property type="entry name" value="Exonuc_7_S"/>
    <property type="match status" value="1"/>
</dbReference>